<gene>
    <name evidence="2" type="ORF">BAE39_24435</name>
</gene>
<keyword evidence="2" id="KW-0413">Isomerase</keyword>
<dbReference type="GO" id="GO:0016853">
    <property type="term" value="F:isomerase activity"/>
    <property type="evidence" value="ECO:0007669"/>
    <property type="project" value="UniProtKB-KW"/>
</dbReference>
<feature type="domain" description="Xylose isomerase-like TIM barrel" evidence="1">
    <location>
        <begin position="24"/>
        <end position="274"/>
    </location>
</feature>
<dbReference type="GeneID" id="66685881"/>
<comment type="caution">
    <text evidence="2">The sequence shown here is derived from an EMBL/GenBank/DDBJ whole genome shotgun (WGS) entry which is preliminary data.</text>
</comment>
<evidence type="ECO:0000313" key="3">
    <source>
        <dbReference type="Proteomes" id="UP000093748"/>
    </source>
</evidence>
<proteinExistence type="predicted"/>
<dbReference type="EMBL" id="LZTJ01000034">
    <property type="protein sequence ID" value="OBP69515.1"/>
    <property type="molecule type" value="Genomic_DNA"/>
</dbReference>
<sequence length="290" mass="31710">MMKSNPILFHSLAARHSTLAIDLDIVRKIGFDGLEVSAAKMRAFLDAGFTAKDLNKAFDGVYVPGTGFLVDIERQGEGRAALMREADCLFQLAASAGIKGVQVITGPLSLKALDDASAAGLYRGVVGLPLETQIDLTASNLAAVADLAAQYGLLIYLEALSWTPLNTIDRQLRTIEIANRDNIRLVIDFWHCYTSGDTPKHIARLHKDIIYGVHICDSLAYAGGVPDENMLRDVPTGNGVLNLKEWVDAVKSTGYDGWWSCELFCRRQHQENSYDVARSLNALMRDLVGA</sequence>
<dbReference type="Pfam" id="PF01261">
    <property type="entry name" value="AP_endonuc_2"/>
    <property type="match status" value="1"/>
</dbReference>
<name>A0A1A5K042_RHILI</name>
<dbReference type="PANTHER" id="PTHR12110">
    <property type="entry name" value="HYDROXYPYRUVATE ISOMERASE"/>
    <property type="match status" value="1"/>
</dbReference>
<organism evidence="2 3">
    <name type="scientific">Rhizobium loti</name>
    <name type="common">Mesorhizobium loti</name>
    <dbReference type="NCBI Taxonomy" id="381"/>
    <lineage>
        <taxon>Bacteria</taxon>
        <taxon>Pseudomonadati</taxon>
        <taxon>Pseudomonadota</taxon>
        <taxon>Alphaproteobacteria</taxon>
        <taxon>Hyphomicrobiales</taxon>
        <taxon>Phyllobacteriaceae</taxon>
        <taxon>Mesorhizobium</taxon>
    </lineage>
</organism>
<dbReference type="InterPro" id="IPR013022">
    <property type="entry name" value="Xyl_isomerase-like_TIM-brl"/>
</dbReference>
<dbReference type="SUPFAM" id="SSF51658">
    <property type="entry name" value="Xylose isomerase-like"/>
    <property type="match status" value="1"/>
</dbReference>
<dbReference type="InterPro" id="IPR036237">
    <property type="entry name" value="Xyl_isomerase-like_sf"/>
</dbReference>
<evidence type="ECO:0000259" key="1">
    <source>
        <dbReference type="Pfam" id="PF01261"/>
    </source>
</evidence>
<dbReference type="AlphaFoldDB" id="A0A1A5K042"/>
<reference evidence="3" key="1">
    <citation type="submission" date="2016-06" db="EMBL/GenBank/DDBJ databases">
        <title>NZP2037 Pacbio-Illumina hybrid assembly.</title>
        <authorList>
            <person name="Ramsay J.P."/>
        </authorList>
    </citation>
    <scope>NUCLEOTIDE SEQUENCE [LARGE SCALE GENOMIC DNA]</scope>
    <source>
        <strain evidence="3">R7ANS::ICEMlSym2042</strain>
    </source>
</reference>
<evidence type="ECO:0000313" key="2">
    <source>
        <dbReference type="EMBL" id="OBP69515.1"/>
    </source>
</evidence>
<dbReference type="OrthoDB" id="9787068at2"/>
<dbReference type="Gene3D" id="3.20.20.150">
    <property type="entry name" value="Divalent-metal-dependent TIM barrel enzymes"/>
    <property type="match status" value="1"/>
</dbReference>
<dbReference type="InterPro" id="IPR050312">
    <property type="entry name" value="IolE/XylAMocC-like"/>
</dbReference>
<dbReference type="PANTHER" id="PTHR12110:SF21">
    <property type="entry name" value="XYLOSE ISOMERASE-LIKE TIM BARREL DOMAIN-CONTAINING PROTEIN"/>
    <property type="match status" value="1"/>
</dbReference>
<protein>
    <submittedName>
        <fullName evidence="2">Sugar phosphate isomerase</fullName>
    </submittedName>
</protein>
<dbReference type="RefSeq" id="WP_032928837.1">
    <property type="nucleotide sequence ID" value="NZ_LZTH01000023.1"/>
</dbReference>
<accession>A0A1A5K042</accession>
<dbReference type="Proteomes" id="UP000093748">
    <property type="component" value="Unassembled WGS sequence"/>
</dbReference>